<dbReference type="EMBL" id="JAAFGS010000010">
    <property type="protein sequence ID" value="NGZ77713.1"/>
    <property type="molecule type" value="Genomic_DNA"/>
</dbReference>
<evidence type="ECO:0000313" key="1">
    <source>
        <dbReference type="EMBL" id="NGZ77713.1"/>
    </source>
</evidence>
<proteinExistence type="predicted"/>
<organism evidence="1 2">
    <name type="scientific">Saccharibacillus alkalitolerans</name>
    <dbReference type="NCBI Taxonomy" id="2705290"/>
    <lineage>
        <taxon>Bacteria</taxon>
        <taxon>Bacillati</taxon>
        <taxon>Bacillota</taxon>
        <taxon>Bacilli</taxon>
        <taxon>Bacillales</taxon>
        <taxon>Paenibacillaceae</taxon>
        <taxon>Saccharibacillus</taxon>
    </lineage>
</organism>
<gene>
    <name evidence="1" type="ORF">GYN08_20685</name>
</gene>
<sequence>MSDFLLYDYLMIYSDEKYTKKIKAIEIEKFFIEILEFNKISNLKFSKMINDELIIATGLLAESEGSYAFYTLEGIKEINLIEIDIPQKMNIEIEESILEIANAIASKFSWIVDERR</sequence>
<comment type="caution">
    <text evidence="1">The sequence shown here is derived from an EMBL/GenBank/DDBJ whole genome shotgun (WGS) entry which is preliminary data.</text>
</comment>
<evidence type="ECO:0000313" key="2">
    <source>
        <dbReference type="Proteomes" id="UP000800303"/>
    </source>
</evidence>
<accession>A0ABX0FBQ7</accession>
<dbReference type="Proteomes" id="UP000800303">
    <property type="component" value="Unassembled WGS sequence"/>
</dbReference>
<reference evidence="1 2" key="1">
    <citation type="submission" date="2020-01" db="EMBL/GenBank/DDBJ databases">
        <title>Polyphasic characterisation and genomic insights into a novel alkali tolerant bacterium VR-M41.</title>
        <authorList>
            <person name="Vemuluri V.R."/>
        </authorList>
    </citation>
    <scope>NUCLEOTIDE SEQUENCE [LARGE SCALE GENOMIC DNA]</scope>
    <source>
        <strain evidence="1 2">VR-M41</strain>
    </source>
</reference>
<name>A0ABX0FBQ7_9BACL</name>
<protein>
    <submittedName>
        <fullName evidence="1">Uncharacterized protein</fullName>
    </submittedName>
</protein>
<dbReference type="RefSeq" id="WP_166278638.1">
    <property type="nucleotide sequence ID" value="NZ_JAAFGS010000010.1"/>
</dbReference>
<keyword evidence="2" id="KW-1185">Reference proteome</keyword>